<sequence>MLTTQRLTFSYSPTKSFTFPDVSCPDSDALLILGQSGTGKTTFLHLLALLLTPESGSVVINKTDLTTLSPAQTAAFRAANVGIVYQKPHFVSSLSVMDNLLLANYLANKAEAKDRARQLASQLGFSEHLGKKTNEMSQGEQQRVSIARAMMNQPAVILADEPTSSLDDENANRVIALLHEQSQQIGASLIVVTHDQRLKDAFTNRVNL</sequence>
<dbReference type="InterPro" id="IPR003593">
    <property type="entry name" value="AAA+_ATPase"/>
</dbReference>
<keyword evidence="1" id="KW-0547">Nucleotide-binding</keyword>
<evidence type="ECO:0000313" key="5">
    <source>
        <dbReference type="Proteomes" id="UP000664628"/>
    </source>
</evidence>
<protein>
    <submittedName>
        <fullName evidence="4">ATP-binding cassette domain-containing protein</fullName>
    </submittedName>
</protein>
<dbReference type="InterPro" id="IPR003439">
    <property type="entry name" value="ABC_transporter-like_ATP-bd"/>
</dbReference>
<feature type="domain" description="ABC transporter" evidence="3">
    <location>
        <begin position="2"/>
        <end position="208"/>
    </location>
</feature>
<dbReference type="GO" id="GO:0005524">
    <property type="term" value="F:ATP binding"/>
    <property type="evidence" value="ECO:0007669"/>
    <property type="project" value="UniProtKB-KW"/>
</dbReference>
<dbReference type="Proteomes" id="UP000664628">
    <property type="component" value="Unassembled WGS sequence"/>
</dbReference>
<evidence type="ECO:0000259" key="3">
    <source>
        <dbReference type="PROSITE" id="PS50893"/>
    </source>
</evidence>
<dbReference type="InterPro" id="IPR025662">
    <property type="entry name" value="Sigma_54_int_dom_ATP-bd_1"/>
</dbReference>
<dbReference type="InterPro" id="IPR027417">
    <property type="entry name" value="P-loop_NTPase"/>
</dbReference>
<evidence type="ECO:0000256" key="1">
    <source>
        <dbReference type="ARBA" id="ARBA00022741"/>
    </source>
</evidence>
<dbReference type="PROSITE" id="PS00675">
    <property type="entry name" value="SIGMA54_INTERACT_1"/>
    <property type="match status" value="1"/>
</dbReference>
<dbReference type="SMART" id="SM00382">
    <property type="entry name" value="AAA"/>
    <property type="match status" value="1"/>
</dbReference>
<dbReference type="PROSITE" id="PS50893">
    <property type="entry name" value="ABC_TRANSPORTER_2"/>
    <property type="match status" value="1"/>
</dbReference>
<comment type="caution">
    <text evidence="4">The sequence shown here is derived from an EMBL/GenBank/DDBJ whole genome shotgun (WGS) entry which is preliminary data.</text>
</comment>
<dbReference type="InterPro" id="IPR015854">
    <property type="entry name" value="ABC_transpr_LolD-like"/>
</dbReference>
<dbReference type="PANTHER" id="PTHR24220:SF611">
    <property type="entry name" value="ATP-BINDING COMPONENT OF ABC TRANSPORTER-RELATED"/>
    <property type="match status" value="1"/>
</dbReference>
<proteinExistence type="predicted"/>
<dbReference type="SUPFAM" id="SSF52540">
    <property type="entry name" value="P-loop containing nucleoside triphosphate hydrolases"/>
    <property type="match status" value="1"/>
</dbReference>
<dbReference type="Pfam" id="PF00005">
    <property type="entry name" value="ABC_tran"/>
    <property type="match status" value="1"/>
</dbReference>
<dbReference type="EMBL" id="JAFMYW010000001">
    <property type="protein sequence ID" value="MBO0947835.1"/>
    <property type="molecule type" value="Genomic_DNA"/>
</dbReference>
<dbReference type="PROSITE" id="PS00211">
    <property type="entry name" value="ABC_TRANSPORTER_1"/>
    <property type="match status" value="1"/>
</dbReference>
<evidence type="ECO:0000256" key="2">
    <source>
        <dbReference type="ARBA" id="ARBA00022840"/>
    </source>
</evidence>
<keyword evidence="5" id="KW-1185">Reference proteome</keyword>
<dbReference type="Gene3D" id="3.40.50.300">
    <property type="entry name" value="P-loop containing nucleotide triphosphate hydrolases"/>
    <property type="match status" value="1"/>
</dbReference>
<dbReference type="PANTHER" id="PTHR24220">
    <property type="entry name" value="IMPORT ATP-BINDING PROTEIN"/>
    <property type="match status" value="1"/>
</dbReference>
<evidence type="ECO:0000313" key="4">
    <source>
        <dbReference type="EMBL" id="MBO0947835.1"/>
    </source>
</evidence>
<dbReference type="RefSeq" id="WP_207327732.1">
    <property type="nucleotide sequence ID" value="NZ_JAFMYW010000001.1"/>
</dbReference>
<reference evidence="4 5" key="1">
    <citation type="submission" date="2021-03" db="EMBL/GenBank/DDBJ databases">
        <title>Fibrella sp. HMF5405 genome sequencing and assembly.</title>
        <authorList>
            <person name="Kang H."/>
            <person name="Kim H."/>
            <person name="Bae S."/>
            <person name="Joh K."/>
        </authorList>
    </citation>
    <scope>NUCLEOTIDE SEQUENCE [LARGE SCALE GENOMIC DNA]</scope>
    <source>
        <strain evidence="4 5">HMF5405</strain>
    </source>
</reference>
<name>A0ABS3JCW8_9BACT</name>
<organism evidence="4 5">
    <name type="scientific">Fibrella forsythiae</name>
    <dbReference type="NCBI Taxonomy" id="2817061"/>
    <lineage>
        <taxon>Bacteria</taxon>
        <taxon>Pseudomonadati</taxon>
        <taxon>Bacteroidota</taxon>
        <taxon>Cytophagia</taxon>
        <taxon>Cytophagales</taxon>
        <taxon>Spirosomataceae</taxon>
        <taxon>Fibrella</taxon>
    </lineage>
</organism>
<dbReference type="InterPro" id="IPR017871">
    <property type="entry name" value="ABC_transporter-like_CS"/>
</dbReference>
<gene>
    <name evidence="4" type="ORF">J2I46_04530</name>
</gene>
<accession>A0ABS3JCW8</accession>
<keyword evidence="2 4" id="KW-0067">ATP-binding</keyword>